<accession>A0A917E7W0</accession>
<dbReference type="InterPro" id="IPR035985">
    <property type="entry name" value="Ubiquitin-activating_enz"/>
</dbReference>
<dbReference type="InterPro" id="IPR000594">
    <property type="entry name" value="ThiF_NAD_FAD-bd"/>
</dbReference>
<dbReference type="GO" id="GO:0008641">
    <property type="term" value="F:ubiquitin-like modifier activating enzyme activity"/>
    <property type="evidence" value="ECO:0007669"/>
    <property type="project" value="InterPro"/>
</dbReference>
<dbReference type="Gene3D" id="3.40.50.720">
    <property type="entry name" value="NAD(P)-binding Rossmann-like Domain"/>
    <property type="match status" value="1"/>
</dbReference>
<sequence>MTWSPDYIDGILERAASERLSVIKVHSHPNGYGAFSSADDESDGKLLPMIRGWVEGELTHGSVVMLPDGQMFGRVMRNGEFAPIDCISVAGDDLQFWYADAGSLEMPSFVASHAQAFDEGTIERLQRLSVAVIGASGTGAPTIEQLIRLGVGEILSVDDDVMEERNVNRIVNSTMADAEAKRPKVDVAADAAKRIGLGTRLIAIKKNLWHPDVVRAVAQCDVVFGCMDTIDGRFLLNAISTFYNIPYFDIGIRLVADKGLIREVCGTVNYIRPGRSSLMSRGLFTMAQVAAAGLARNDPAAHERQVKEGYIHGFQGRRPAVISVNMFGSSLAVNEFLARLHPYREEPNQNHAAVTFSLASMEIISDAEEGVCLALAKSVGMGDVRPLLRMMELAEKPAA</sequence>
<evidence type="ECO:0000259" key="1">
    <source>
        <dbReference type="Pfam" id="PF00899"/>
    </source>
</evidence>
<reference evidence="2" key="2">
    <citation type="submission" date="2020-09" db="EMBL/GenBank/DDBJ databases">
        <authorList>
            <person name="Sun Q."/>
            <person name="Zhou Y."/>
        </authorList>
    </citation>
    <scope>NUCLEOTIDE SEQUENCE</scope>
    <source>
        <strain evidence="2">CGMCC 1.15519</strain>
    </source>
</reference>
<dbReference type="Proteomes" id="UP000635071">
    <property type="component" value="Unassembled WGS sequence"/>
</dbReference>
<dbReference type="RefSeq" id="WP_207792543.1">
    <property type="nucleotide sequence ID" value="NZ_BMJM01000006.1"/>
</dbReference>
<protein>
    <recommendedName>
        <fullName evidence="1">THIF-type NAD/FAD binding fold domain-containing protein</fullName>
    </recommendedName>
</protein>
<dbReference type="GO" id="GO:0004792">
    <property type="term" value="F:thiosulfate-cyanide sulfurtransferase activity"/>
    <property type="evidence" value="ECO:0007669"/>
    <property type="project" value="TreeGrafter"/>
</dbReference>
<reference evidence="2" key="1">
    <citation type="journal article" date="2014" name="Int. J. Syst. Evol. Microbiol.">
        <title>Complete genome sequence of Corynebacterium casei LMG S-19264T (=DSM 44701T), isolated from a smear-ripened cheese.</title>
        <authorList>
            <consortium name="US DOE Joint Genome Institute (JGI-PGF)"/>
            <person name="Walter F."/>
            <person name="Albersmeier A."/>
            <person name="Kalinowski J."/>
            <person name="Ruckert C."/>
        </authorList>
    </citation>
    <scope>NUCLEOTIDE SEQUENCE</scope>
    <source>
        <strain evidence="2">CGMCC 1.15519</strain>
    </source>
</reference>
<dbReference type="EMBL" id="BMJM01000006">
    <property type="protein sequence ID" value="GGE12741.1"/>
    <property type="molecule type" value="Genomic_DNA"/>
</dbReference>
<dbReference type="SUPFAM" id="SSF69572">
    <property type="entry name" value="Activating enzymes of the ubiquitin-like proteins"/>
    <property type="match status" value="1"/>
</dbReference>
<dbReference type="GO" id="GO:0005737">
    <property type="term" value="C:cytoplasm"/>
    <property type="evidence" value="ECO:0007669"/>
    <property type="project" value="TreeGrafter"/>
</dbReference>
<dbReference type="Pfam" id="PF00899">
    <property type="entry name" value="ThiF"/>
    <property type="match status" value="1"/>
</dbReference>
<dbReference type="InterPro" id="IPR045886">
    <property type="entry name" value="ThiF/MoeB/HesA"/>
</dbReference>
<evidence type="ECO:0000313" key="3">
    <source>
        <dbReference type="Proteomes" id="UP000635071"/>
    </source>
</evidence>
<dbReference type="AlphaFoldDB" id="A0A917E7W0"/>
<dbReference type="GO" id="GO:0016779">
    <property type="term" value="F:nucleotidyltransferase activity"/>
    <property type="evidence" value="ECO:0007669"/>
    <property type="project" value="TreeGrafter"/>
</dbReference>
<organism evidence="2 3">
    <name type="scientific">Sandarakinorhabdus glacialis</name>
    <dbReference type="NCBI Taxonomy" id="1614636"/>
    <lineage>
        <taxon>Bacteria</taxon>
        <taxon>Pseudomonadati</taxon>
        <taxon>Pseudomonadota</taxon>
        <taxon>Alphaproteobacteria</taxon>
        <taxon>Sphingomonadales</taxon>
        <taxon>Sphingosinicellaceae</taxon>
        <taxon>Sandarakinorhabdus</taxon>
    </lineage>
</organism>
<comment type="caution">
    <text evidence="2">The sequence shown here is derived from an EMBL/GenBank/DDBJ whole genome shotgun (WGS) entry which is preliminary data.</text>
</comment>
<dbReference type="PANTHER" id="PTHR10953:SF247">
    <property type="entry name" value="SLL6053 PROTEIN"/>
    <property type="match status" value="1"/>
</dbReference>
<gene>
    <name evidence="2" type="ORF">GCM10011529_18900</name>
</gene>
<dbReference type="PANTHER" id="PTHR10953">
    <property type="entry name" value="UBIQUITIN-ACTIVATING ENZYME E1"/>
    <property type="match status" value="1"/>
</dbReference>
<keyword evidence="3" id="KW-1185">Reference proteome</keyword>
<name>A0A917E7W0_9SPHN</name>
<proteinExistence type="predicted"/>
<feature type="domain" description="THIF-type NAD/FAD binding fold" evidence="1">
    <location>
        <begin position="115"/>
        <end position="359"/>
    </location>
</feature>
<evidence type="ECO:0000313" key="2">
    <source>
        <dbReference type="EMBL" id="GGE12741.1"/>
    </source>
</evidence>